<dbReference type="Proteomes" id="UP000280501">
    <property type="component" value="Unassembled WGS sequence"/>
</dbReference>
<proteinExistence type="predicted"/>
<sequence length="129" mass="13938">MATTTDDPAAVPQRIIEAWRDHDAEAFAEVFTKDGTMILPGVHQKGQDAIAAFMRQAFQGPYRGTQVLGTPFDVKVLGPDAVILFTEGGVRPAGADELPDDALVRATWVVVREDGVWQLASYSNAPKQA</sequence>
<dbReference type="NCBIfam" id="TIGR02246">
    <property type="entry name" value="SgcJ/EcaC family oxidoreductase"/>
    <property type="match status" value="1"/>
</dbReference>
<evidence type="ECO:0000313" key="2">
    <source>
        <dbReference type="EMBL" id="RPF19727.1"/>
    </source>
</evidence>
<dbReference type="InterPro" id="IPR011944">
    <property type="entry name" value="Steroid_delta5-4_isomerase"/>
</dbReference>
<feature type="domain" description="DUF4440" evidence="1">
    <location>
        <begin position="13"/>
        <end position="119"/>
    </location>
</feature>
<protein>
    <submittedName>
        <fullName evidence="2">Uncharacterized protein (TIGR02246 family)</fullName>
    </submittedName>
</protein>
<name>A0A3N4YHZ2_9MICO</name>
<dbReference type="Pfam" id="PF14534">
    <property type="entry name" value="DUF4440"/>
    <property type="match status" value="1"/>
</dbReference>
<reference evidence="2 3" key="1">
    <citation type="submission" date="2018-11" db="EMBL/GenBank/DDBJ databases">
        <title>Sequencing the genomes of 1000 actinobacteria strains.</title>
        <authorList>
            <person name="Klenk H.-P."/>
        </authorList>
    </citation>
    <scope>NUCLEOTIDE SEQUENCE [LARGE SCALE GENOMIC DNA]</scope>
    <source>
        <strain evidence="2 3">DSM 15700</strain>
    </source>
</reference>
<dbReference type="Gene3D" id="3.10.450.50">
    <property type="match status" value="1"/>
</dbReference>
<comment type="caution">
    <text evidence="2">The sequence shown here is derived from an EMBL/GenBank/DDBJ whole genome shotgun (WGS) entry which is preliminary data.</text>
</comment>
<gene>
    <name evidence="2" type="ORF">EDD34_0290</name>
</gene>
<evidence type="ECO:0000313" key="3">
    <source>
        <dbReference type="Proteomes" id="UP000280501"/>
    </source>
</evidence>
<keyword evidence="3" id="KW-1185">Reference proteome</keyword>
<evidence type="ECO:0000259" key="1">
    <source>
        <dbReference type="Pfam" id="PF14534"/>
    </source>
</evidence>
<dbReference type="InterPro" id="IPR032710">
    <property type="entry name" value="NTF2-like_dom_sf"/>
</dbReference>
<dbReference type="AlphaFoldDB" id="A0A3N4YHZ2"/>
<dbReference type="SUPFAM" id="SSF54427">
    <property type="entry name" value="NTF2-like"/>
    <property type="match status" value="1"/>
</dbReference>
<accession>A0A3N4YHZ2</accession>
<dbReference type="RefSeq" id="WP_123812992.1">
    <property type="nucleotide sequence ID" value="NZ_RKQZ01000001.1"/>
</dbReference>
<dbReference type="InterPro" id="IPR027843">
    <property type="entry name" value="DUF4440"/>
</dbReference>
<organism evidence="2 3">
    <name type="scientific">Myceligenerans xiligouense</name>
    <dbReference type="NCBI Taxonomy" id="253184"/>
    <lineage>
        <taxon>Bacteria</taxon>
        <taxon>Bacillati</taxon>
        <taxon>Actinomycetota</taxon>
        <taxon>Actinomycetes</taxon>
        <taxon>Micrococcales</taxon>
        <taxon>Promicromonosporaceae</taxon>
        <taxon>Myceligenerans</taxon>
    </lineage>
</organism>
<dbReference type="OrthoDB" id="582586at2"/>
<dbReference type="EMBL" id="RKQZ01000001">
    <property type="protein sequence ID" value="RPF19727.1"/>
    <property type="molecule type" value="Genomic_DNA"/>
</dbReference>